<comment type="caution">
    <text evidence="11">The sequence shown here is derived from an EMBL/GenBank/DDBJ whole genome shotgun (WGS) entry which is preliminary data.</text>
</comment>
<dbReference type="GO" id="GO:0004550">
    <property type="term" value="F:nucleoside diphosphate kinase activity"/>
    <property type="evidence" value="ECO:0007669"/>
    <property type="project" value="TreeGrafter"/>
</dbReference>
<dbReference type="GO" id="GO:0005829">
    <property type="term" value="C:cytosol"/>
    <property type="evidence" value="ECO:0007669"/>
    <property type="project" value="TreeGrafter"/>
</dbReference>
<dbReference type="CDD" id="cd01672">
    <property type="entry name" value="TMPK"/>
    <property type="match status" value="1"/>
</dbReference>
<dbReference type="OrthoDB" id="425602at2759"/>
<dbReference type="RefSeq" id="XP_035319285.1">
    <property type="nucleotide sequence ID" value="XM_035464615.1"/>
</dbReference>
<evidence type="ECO:0000256" key="5">
    <source>
        <dbReference type="ARBA" id="ARBA00022679"/>
    </source>
</evidence>
<proteinExistence type="inferred from homology"/>
<dbReference type="PANTHER" id="PTHR10344:SF1">
    <property type="entry name" value="THYMIDYLATE KINASE"/>
    <property type="match status" value="1"/>
</dbReference>
<dbReference type="Pfam" id="PF02223">
    <property type="entry name" value="Thymidylate_kin"/>
    <property type="match status" value="1"/>
</dbReference>
<evidence type="ECO:0000256" key="3">
    <source>
        <dbReference type="ARBA" id="ARBA00012980"/>
    </source>
</evidence>
<dbReference type="EC" id="2.7.4.9" evidence="3"/>
<keyword evidence="12" id="KW-1185">Reference proteome</keyword>
<evidence type="ECO:0000256" key="7">
    <source>
        <dbReference type="ARBA" id="ARBA00022741"/>
    </source>
</evidence>
<keyword evidence="6" id="KW-0545">Nucleotide biosynthesis</keyword>
<reference evidence="11" key="1">
    <citation type="submission" date="2020-03" db="EMBL/GenBank/DDBJ databases">
        <title>Site-based positive gene gene selection in Geosmithia morbida across the United States reveals a broad range of putative effectors and factors for local host and environmental adapation.</title>
        <authorList>
            <person name="Onufrak A."/>
            <person name="Murdoch R.W."/>
            <person name="Gazis R."/>
            <person name="Huff M."/>
            <person name="Staton M."/>
            <person name="Klingeman W."/>
            <person name="Hadziabdic D."/>
        </authorList>
    </citation>
    <scope>NUCLEOTIDE SEQUENCE</scope>
    <source>
        <strain evidence="11">1262</strain>
    </source>
</reference>
<dbReference type="InterPro" id="IPR027417">
    <property type="entry name" value="P-loop_NTPase"/>
</dbReference>
<evidence type="ECO:0000256" key="6">
    <source>
        <dbReference type="ARBA" id="ARBA00022727"/>
    </source>
</evidence>
<dbReference type="GO" id="GO:0006227">
    <property type="term" value="P:dUDP biosynthetic process"/>
    <property type="evidence" value="ECO:0007669"/>
    <property type="project" value="TreeGrafter"/>
</dbReference>
<dbReference type="EMBL" id="JAANYQ010000015">
    <property type="protein sequence ID" value="KAF4120633.1"/>
    <property type="molecule type" value="Genomic_DNA"/>
</dbReference>
<accession>A0A9P5CYN4</accession>
<evidence type="ECO:0000256" key="2">
    <source>
        <dbReference type="ARBA" id="ARBA00009776"/>
    </source>
</evidence>
<dbReference type="AlphaFoldDB" id="A0A9P5CYN4"/>
<evidence type="ECO:0000259" key="10">
    <source>
        <dbReference type="Pfam" id="PF02223"/>
    </source>
</evidence>
<dbReference type="Gene3D" id="3.40.50.300">
    <property type="entry name" value="P-loop containing nucleotide triphosphate hydrolases"/>
    <property type="match status" value="1"/>
</dbReference>
<sequence>MPPRGAFIVLEGLDRSGKTTQVKLLEERLRAAGRPVKTMRFPDRSTTIGGMIDGYLKSDVELEDHVIHLLFSANRWETARTIISTLEQGTSIICDRYVHSGIVYSAAKGNPSLDVGWASAPERGLPRPDRVVFLDLTPEETSRRGGWGDELYEKAEMQNRVRRLFRGLAGEGEAEAKRDEDVVVVSAAGAIDTVAENIWQVVEGVIDGVSGEPRMIE</sequence>
<comment type="similarity">
    <text evidence="2">Belongs to the thymidylate kinase family.</text>
</comment>
<dbReference type="HAMAP" id="MF_00165">
    <property type="entry name" value="Thymidylate_kinase"/>
    <property type="match status" value="1"/>
</dbReference>
<evidence type="ECO:0000313" key="11">
    <source>
        <dbReference type="EMBL" id="KAF4120633.1"/>
    </source>
</evidence>
<organism evidence="11 12">
    <name type="scientific">Geosmithia morbida</name>
    <dbReference type="NCBI Taxonomy" id="1094350"/>
    <lineage>
        <taxon>Eukaryota</taxon>
        <taxon>Fungi</taxon>
        <taxon>Dikarya</taxon>
        <taxon>Ascomycota</taxon>
        <taxon>Pezizomycotina</taxon>
        <taxon>Sordariomycetes</taxon>
        <taxon>Hypocreomycetidae</taxon>
        <taxon>Hypocreales</taxon>
        <taxon>Bionectriaceae</taxon>
        <taxon>Geosmithia</taxon>
    </lineage>
</organism>
<keyword evidence="8 11" id="KW-0418">Kinase</keyword>
<protein>
    <recommendedName>
        <fullName evidence="4">Thymidylate kinase</fullName>
        <ecNumber evidence="3">2.7.4.9</ecNumber>
    </recommendedName>
</protein>
<dbReference type="FunFam" id="3.40.50.300:FF:000679">
    <property type="entry name" value="Thymidylate kinase"/>
    <property type="match status" value="1"/>
</dbReference>
<dbReference type="PROSITE" id="PS01331">
    <property type="entry name" value="THYMIDYLATE_KINASE"/>
    <property type="match status" value="1"/>
</dbReference>
<dbReference type="GO" id="GO:0004798">
    <property type="term" value="F:dTMP kinase activity"/>
    <property type="evidence" value="ECO:0007669"/>
    <property type="project" value="UniProtKB-EC"/>
</dbReference>
<evidence type="ECO:0000313" key="12">
    <source>
        <dbReference type="Proteomes" id="UP000749293"/>
    </source>
</evidence>
<feature type="domain" description="Thymidylate kinase-like" evidence="10">
    <location>
        <begin position="10"/>
        <end position="198"/>
    </location>
</feature>
<evidence type="ECO:0000256" key="8">
    <source>
        <dbReference type="ARBA" id="ARBA00022777"/>
    </source>
</evidence>
<dbReference type="InterPro" id="IPR018094">
    <property type="entry name" value="Thymidylate_kinase"/>
</dbReference>
<comment type="pathway">
    <text evidence="1">Pyrimidine metabolism; dTTP biosynthesis.</text>
</comment>
<evidence type="ECO:0000256" key="9">
    <source>
        <dbReference type="ARBA" id="ARBA00022840"/>
    </source>
</evidence>
<keyword evidence="5" id="KW-0808">Transferase</keyword>
<dbReference type="InterPro" id="IPR018095">
    <property type="entry name" value="Thymidylate_kin_CS"/>
</dbReference>
<dbReference type="GO" id="GO:0005524">
    <property type="term" value="F:ATP binding"/>
    <property type="evidence" value="ECO:0007669"/>
    <property type="project" value="UniProtKB-KW"/>
</dbReference>
<keyword evidence="9" id="KW-0067">ATP-binding</keyword>
<dbReference type="NCBIfam" id="TIGR00041">
    <property type="entry name" value="DTMP_kinase"/>
    <property type="match status" value="1"/>
</dbReference>
<dbReference type="GO" id="GO:0006235">
    <property type="term" value="P:dTTP biosynthetic process"/>
    <property type="evidence" value="ECO:0007669"/>
    <property type="project" value="TreeGrafter"/>
</dbReference>
<dbReference type="InterPro" id="IPR039430">
    <property type="entry name" value="Thymidylate_kin-like_dom"/>
</dbReference>
<keyword evidence="7" id="KW-0547">Nucleotide-binding</keyword>
<dbReference type="PANTHER" id="PTHR10344">
    <property type="entry name" value="THYMIDYLATE KINASE"/>
    <property type="match status" value="1"/>
</dbReference>
<dbReference type="GO" id="GO:0005634">
    <property type="term" value="C:nucleus"/>
    <property type="evidence" value="ECO:0007669"/>
    <property type="project" value="TreeGrafter"/>
</dbReference>
<dbReference type="Proteomes" id="UP000749293">
    <property type="component" value="Unassembled WGS sequence"/>
</dbReference>
<name>A0A9P5CYN4_9HYPO</name>
<dbReference type="GeneID" id="55968866"/>
<evidence type="ECO:0000256" key="4">
    <source>
        <dbReference type="ARBA" id="ARBA00017144"/>
    </source>
</evidence>
<dbReference type="SUPFAM" id="SSF52540">
    <property type="entry name" value="P-loop containing nucleoside triphosphate hydrolases"/>
    <property type="match status" value="1"/>
</dbReference>
<evidence type="ECO:0000256" key="1">
    <source>
        <dbReference type="ARBA" id="ARBA00004992"/>
    </source>
</evidence>
<dbReference type="GO" id="GO:0006233">
    <property type="term" value="P:dTDP biosynthetic process"/>
    <property type="evidence" value="ECO:0007669"/>
    <property type="project" value="InterPro"/>
</dbReference>
<gene>
    <name evidence="11" type="ORF">GMORB2_2636</name>
</gene>